<feature type="transmembrane region" description="Helical" evidence="7">
    <location>
        <begin position="97"/>
        <end position="116"/>
    </location>
</feature>
<dbReference type="InterPro" id="IPR027470">
    <property type="entry name" value="Cation_efflux_CTD"/>
</dbReference>
<evidence type="ECO:0000256" key="2">
    <source>
        <dbReference type="ARBA" id="ARBA00008114"/>
    </source>
</evidence>
<reference evidence="10" key="2">
    <citation type="journal article" date="2021" name="PeerJ">
        <title>Extensive microbial diversity within the chicken gut microbiome revealed by metagenomics and culture.</title>
        <authorList>
            <person name="Gilroy R."/>
            <person name="Ravi A."/>
            <person name="Getino M."/>
            <person name="Pursley I."/>
            <person name="Horton D.L."/>
            <person name="Alikhan N.F."/>
            <person name="Baker D."/>
            <person name="Gharbi K."/>
            <person name="Hall N."/>
            <person name="Watson M."/>
            <person name="Adriaenssens E.M."/>
            <person name="Foster-Nyarko E."/>
            <person name="Jarju S."/>
            <person name="Secka A."/>
            <person name="Antonio M."/>
            <person name="Oren A."/>
            <person name="Chaudhuri R.R."/>
            <person name="La Ragione R."/>
            <person name="Hildebrand F."/>
            <person name="Pallen M.J."/>
        </authorList>
    </citation>
    <scope>NUCLEOTIDE SEQUENCE</scope>
    <source>
        <strain evidence="10">CHK199-13235</strain>
    </source>
</reference>
<reference evidence="10" key="1">
    <citation type="submission" date="2020-10" db="EMBL/GenBank/DDBJ databases">
        <authorList>
            <person name="Gilroy R."/>
        </authorList>
    </citation>
    <scope>NUCLEOTIDE SEQUENCE</scope>
    <source>
        <strain evidence="10">CHK199-13235</strain>
    </source>
</reference>
<evidence type="ECO:0000256" key="4">
    <source>
        <dbReference type="ARBA" id="ARBA00022692"/>
    </source>
</evidence>
<name>A0A9D1FNU4_9FIRM</name>
<dbReference type="Gene3D" id="3.30.70.1350">
    <property type="entry name" value="Cation efflux protein, cytoplasmic domain"/>
    <property type="match status" value="1"/>
</dbReference>
<keyword evidence="4 7" id="KW-0812">Transmembrane</keyword>
<evidence type="ECO:0000313" key="10">
    <source>
        <dbReference type="EMBL" id="HIS76962.1"/>
    </source>
</evidence>
<sequence length="394" mass="43197">MTNFLIRHMVKDSENTSDPAVRNGYGRMAGLVGIACNLLLGFGKMLAGLLFSSISILADGVNNLSDATSSAVTLICFKMSSRPADKEHPFGHARMEYVSGLVVAVLILMVSFNLAGSSLDKILNPERAVFSWVTVGVLAVSILLKFWMMRFNSKVGKLIQSTALEATAMDSRNDVIATLAVLVSVFIAKFTGVNLDGWMGMAIAVFILWSGISLIQDTLSPLLGEAPNRELVRDTMRKLRSYDGVLGIHDLMVHDYGPGRCFATVHVEVDAKEDVMASHDLCDNIERDFAAEGMNLVIHMDPIITDDPQLNELRREVLNIVAGLNEGITMHDFRIVRGYSHTNVIFDIVVPSACKRSGDELKAELQKKISALDPSAHYYTVVDIDRNYTELGGN</sequence>
<dbReference type="Proteomes" id="UP000824002">
    <property type="component" value="Unassembled WGS sequence"/>
</dbReference>
<feature type="domain" description="Cation efflux protein transmembrane" evidence="8">
    <location>
        <begin position="31"/>
        <end position="223"/>
    </location>
</feature>
<evidence type="ECO:0000256" key="3">
    <source>
        <dbReference type="ARBA" id="ARBA00022448"/>
    </source>
</evidence>
<dbReference type="Gene3D" id="1.20.1510.10">
    <property type="entry name" value="Cation efflux protein transmembrane domain"/>
    <property type="match status" value="1"/>
</dbReference>
<proteinExistence type="inferred from homology"/>
<dbReference type="Pfam" id="PF01545">
    <property type="entry name" value="Cation_efflux"/>
    <property type="match status" value="1"/>
</dbReference>
<gene>
    <name evidence="10" type="ORF">IAB51_09165</name>
</gene>
<comment type="subcellular location">
    <subcellularLocation>
        <location evidence="1">Membrane</location>
        <topology evidence="1">Multi-pass membrane protein</topology>
    </subcellularLocation>
</comment>
<keyword evidence="6 7" id="KW-0472">Membrane</keyword>
<dbReference type="SUPFAM" id="SSF161111">
    <property type="entry name" value="Cation efflux protein transmembrane domain-like"/>
    <property type="match status" value="1"/>
</dbReference>
<comment type="similarity">
    <text evidence="2">Belongs to the cation diffusion facilitator (CDF) transporter (TC 2.A.4) family.</text>
</comment>
<feature type="transmembrane region" description="Helical" evidence="7">
    <location>
        <begin position="198"/>
        <end position="215"/>
    </location>
</feature>
<feature type="transmembrane region" description="Helical" evidence="7">
    <location>
        <begin position="31"/>
        <end position="54"/>
    </location>
</feature>
<dbReference type="NCBIfam" id="TIGR01297">
    <property type="entry name" value="CDF"/>
    <property type="match status" value="1"/>
</dbReference>
<feature type="transmembrane region" description="Helical" evidence="7">
    <location>
        <begin position="175"/>
        <end position="192"/>
    </location>
</feature>
<evidence type="ECO:0000256" key="7">
    <source>
        <dbReference type="SAM" id="Phobius"/>
    </source>
</evidence>
<evidence type="ECO:0000256" key="6">
    <source>
        <dbReference type="ARBA" id="ARBA00023136"/>
    </source>
</evidence>
<evidence type="ECO:0000313" key="11">
    <source>
        <dbReference type="Proteomes" id="UP000824002"/>
    </source>
</evidence>
<dbReference type="InterPro" id="IPR027469">
    <property type="entry name" value="Cation_efflux_TMD_sf"/>
</dbReference>
<dbReference type="PANTHER" id="PTHR43840:SF15">
    <property type="entry name" value="MITOCHONDRIAL METAL TRANSPORTER 1-RELATED"/>
    <property type="match status" value="1"/>
</dbReference>
<feature type="domain" description="Cation efflux protein cytoplasmic" evidence="9">
    <location>
        <begin position="228"/>
        <end position="302"/>
    </location>
</feature>
<dbReference type="FunFam" id="1.20.1510.10:FF:000006">
    <property type="entry name" value="Divalent cation efflux transporter"/>
    <property type="match status" value="1"/>
</dbReference>
<dbReference type="GO" id="GO:0008324">
    <property type="term" value="F:monoatomic cation transmembrane transporter activity"/>
    <property type="evidence" value="ECO:0007669"/>
    <property type="project" value="InterPro"/>
</dbReference>
<dbReference type="AlphaFoldDB" id="A0A9D1FNU4"/>
<dbReference type="PANTHER" id="PTHR43840">
    <property type="entry name" value="MITOCHONDRIAL METAL TRANSPORTER 1-RELATED"/>
    <property type="match status" value="1"/>
</dbReference>
<evidence type="ECO:0000259" key="8">
    <source>
        <dbReference type="Pfam" id="PF01545"/>
    </source>
</evidence>
<evidence type="ECO:0000259" key="9">
    <source>
        <dbReference type="Pfam" id="PF16916"/>
    </source>
</evidence>
<dbReference type="InterPro" id="IPR036837">
    <property type="entry name" value="Cation_efflux_CTD_sf"/>
</dbReference>
<dbReference type="InterPro" id="IPR058533">
    <property type="entry name" value="Cation_efflux_TM"/>
</dbReference>
<dbReference type="Pfam" id="PF16916">
    <property type="entry name" value="ZT_dimer"/>
    <property type="match status" value="1"/>
</dbReference>
<keyword evidence="3" id="KW-0813">Transport</keyword>
<evidence type="ECO:0000256" key="1">
    <source>
        <dbReference type="ARBA" id="ARBA00004141"/>
    </source>
</evidence>
<dbReference type="InterPro" id="IPR002524">
    <property type="entry name" value="Cation_efflux"/>
</dbReference>
<comment type="caution">
    <text evidence="10">The sequence shown here is derived from an EMBL/GenBank/DDBJ whole genome shotgun (WGS) entry which is preliminary data.</text>
</comment>
<dbReference type="SUPFAM" id="SSF160240">
    <property type="entry name" value="Cation efflux protein cytoplasmic domain-like"/>
    <property type="match status" value="1"/>
</dbReference>
<keyword evidence="5 7" id="KW-1133">Transmembrane helix</keyword>
<organism evidence="10 11">
    <name type="scientific">Candidatus Merdivicinus excrementipullorum</name>
    <dbReference type="NCBI Taxonomy" id="2840867"/>
    <lineage>
        <taxon>Bacteria</taxon>
        <taxon>Bacillati</taxon>
        <taxon>Bacillota</taxon>
        <taxon>Clostridia</taxon>
        <taxon>Eubacteriales</taxon>
        <taxon>Oscillospiraceae</taxon>
        <taxon>Oscillospiraceae incertae sedis</taxon>
        <taxon>Candidatus Merdivicinus</taxon>
    </lineage>
</organism>
<dbReference type="GO" id="GO:0016020">
    <property type="term" value="C:membrane"/>
    <property type="evidence" value="ECO:0007669"/>
    <property type="project" value="UniProtKB-SubCell"/>
</dbReference>
<dbReference type="EMBL" id="DVJP01000059">
    <property type="protein sequence ID" value="HIS76962.1"/>
    <property type="molecule type" value="Genomic_DNA"/>
</dbReference>
<protein>
    <submittedName>
        <fullName evidence="10">Cation transporter</fullName>
    </submittedName>
</protein>
<feature type="transmembrane region" description="Helical" evidence="7">
    <location>
        <begin position="128"/>
        <end position="148"/>
    </location>
</feature>
<dbReference type="InterPro" id="IPR050291">
    <property type="entry name" value="CDF_Transporter"/>
</dbReference>
<evidence type="ECO:0000256" key="5">
    <source>
        <dbReference type="ARBA" id="ARBA00022989"/>
    </source>
</evidence>
<accession>A0A9D1FNU4</accession>